<accession>S8BKU4</accession>
<sequence>MSQTTSLDSTNTSFMYYVMMLYVRIFGKYNSTIFRTSHAHTNHICDFATPTTNYFYIKHYYYI</sequence>
<proteinExistence type="predicted"/>
<keyword evidence="2" id="KW-1185">Reference proteome</keyword>
<dbReference type="AlphaFoldDB" id="S8BKU4"/>
<dbReference type="HOGENOM" id="CLU_2885712_0_0_1"/>
<reference evidence="2" key="2">
    <citation type="submission" date="2013-04" db="EMBL/GenBank/DDBJ databases">
        <title>Genomic mechanisms accounting for the adaptation to parasitism in nematode-trapping fungi.</title>
        <authorList>
            <person name="Ahren D.G."/>
        </authorList>
    </citation>
    <scope>NUCLEOTIDE SEQUENCE [LARGE SCALE GENOMIC DNA]</scope>
    <source>
        <strain evidence="2">CBS 200.50</strain>
    </source>
</reference>
<dbReference type="EMBL" id="AQGS01001026">
    <property type="protein sequence ID" value="EPS35852.1"/>
    <property type="molecule type" value="Genomic_DNA"/>
</dbReference>
<name>S8BKU4_DACHA</name>
<dbReference type="Proteomes" id="UP000015100">
    <property type="component" value="Unassembled WGS sequence"/>
</dbReference>
<evidence type="ECO:0000313" key="2">
    <source>
        <dbReference type="Proteomes" id="UP000015100"/>
    </source>
</evidence>
<comment type="caution">
    <text evidence="1">The sequence shown here is derived from an EMBL/GenBank/DDBJ whole genome shotgun (WGS) entry which is preliminary data.</text>
</comment>
<evidence type="ECO:0000313" key="1">
    <source>
        <dbReference type="EMBL" id="EPS35852.1"/>
    </source>
</evidence>
<protein>
    <submittedName>
        <fullName evidence="1">Uncharacterized protein</fullName>
    </submittedName>
</protein>
<gene>
    <name evidence="1" type="ORF">H072_10695</name>
</gene>
<organism evidence="1 2">
    <name type="scientific">Dactylellina haptotyla (strain CBS 200.50)</name>
    <name type="common">Nematode-trapping fungus</name>
    <name type="synonym">Monacrosporium haptotylum</name>
    <dbReference type="NCBI Taxonomy" id="1284197"/>
    <lineage>
        <taxon>Eukaryota</taxon>
        <taxon>Fungi</taxon>
        <taxon>Dikarya</taxon>
        <taxon>Ascomycota</taxon>
        <taxon>Pezizomycotina</taxon>
        <taxon>Orbiliomycetes</taxon>
        <taxon>Orbiliales</taxon>
        <taxon>Orbiliaceae</taxon>
        <taxon>Dactylellina</taxon>
    </lineage>
</organism>
<reference evidence="1 2" key="1">
    <citation type="journal article" date="2013" name="PLoS Genet.">
        <title>Genomic mechanisms accounting for the adaptation to parasitism in nematode-trapping fungi.</title>
        <authorList>
            <person name="Meerupati T."/>
            <person name="Andersson K.M."/>
            <person name="Friman E."/>
            <person name="Kumar D."/>
            <person name="Tunlid A."/>
            <person name="Ahren D."/>
        </authorList>
    </citation>
    <scope>NUCLEOTIDE SEQUENCE [LARGE SCALE GENOMIC DNA]</scope>
    <source>
        <strain evidence="1 2">CBS 200.50</strain>
    </source>
</reference>